<evidence type="ECO:0000313" key="3">
    <source>
        <dbReference type="Proteomes" id="UP001201812"/>
    </source>
</evidence>
<gene>
    <name evidence="2" type="ORF">DdX_15896</name>
</gene>
<evidence type="ECO:0000313" key="2">
    <source>
        <dbReference type="EMBL" id="KAI1701798.1"/>
    </source>
</evidence>
<dbReference type="Proteomes" id="UP001201812">
    <property type="component" value="Unassembled WGS sequence"/>
</dbReference>
<dbReference type="AlphaFoldDB" id="A0AAD4MUK6"/>
<accession>A0AAD4MUK6</accession>
<comment type="caution">
    <text evidence="2">The sequence shown here is derived from an EMBL/GenBank/DDBJ whole genome shotgun (WGS) entry which is preliminary data.</text>
</comment>
<proteinExistence type="predicted"/>
<evidence type="ECO:0000256" key="1">
    <source>
        <dbReference type="SAM" id="SignalP"/>
    </source>
</evidence>
<sequence length="273" mass="30300">MFRFSKIWLYLTLPFLFTIPSSISVTSESAPQDSSPDTITDGIGYPTTPRPSDKYLQFGAKFGFIYRAPRIPLTVRGGFYHKLSTALHKHMVAYLYDTYPTTSSKVSLTLLDYVPAALAYPDETGETVANHYFVGSFMSKNCGRARLTDQAQAKLQNNLTRLAAAFANEFNEPQMVVPLFVMLPQSAANCIMGVTTPEPATDMLTDDDLMPDSEMMGNYGKETELNEVLIAGLIGEAHFVEGFAPGVHMFIQKGAISFEDIGSWTERNEQQEE</sequence>
<dbReference type="EMBL" id="JAKKPZ010000111">
    <property type="protein sequence ID" value="KAI1701798.1"/>
    <property type="molecule type" value="Genomic_DNA"/>
</dbReference>
<name>A0AAD4MUK6_9BILA</name>
<feature type="signal peptide" evidence="1">
    <location>
        <begin position="1"/>
        <end position="24"/>
    </location>
</feature>
<keyword evidence="1" id="KW-0732">Signal</keyword>
<protein>
    <submittedName>
        <fullName evidence="2">Uncharacterized protein</fullName>
    </submittedName>
</protein>
<organism evidence="2 3">
    <name type="scientific">Ditylenchus destructor</name>
    <dbReference type="NCBI Taxonomy" id="166010"/>
    <lineage>
        <taxon>Eukaryota</taxon>
        <taxon>Metazoa</taxon>
        <taxon>Ecdysozoa</taxon>
        <taxon>Nematoda</taxon>
        <taxon>Chromadorea</taxon>
        <taxon>Rhabditida</taxon>
        <taxon>Tylenchina</taxon>
        <taxon>Tylenchomorpha</taxon>
        <taxon>Sphaerularioidea</taxon>
        <taxon>Anguinidae</taxon>
        <taxon>Anguininae</taxon>
        <taxon>Ditylenchus</taxon>
    </lineage>
</organism>
<feature type="chain" id="PRO_5042123354" evidence="1">
    <location>
        <begin position="25"/>
        <end position="273"/>
    </location>
</feature>
<reference evidence="2" key="1">
    <citation type="submission" date="2022-01" db="EMBL/GenBank/DDBJ databases">
        <title>Genome Sequence Resource for Two Populations of Ditylenchus destructor, the Migratory Endoparasitic Phytonematode.</title>
        <authorList>
            <person name="Zhang H."/>
            <person name="Lin R."/>
            <person name="Xie B."/>
        </authorList>
    </citation>
    <scope>NUCLEOTIDE SEQUENCE</scope>
    <source>
        <strain evidence="2">BazhouSP</strain>
    </source>
</reference>
<keyword evidence="3" id="KW-1185">Reference proteome</keyword>